<dbReference type="InterPro" id="IPR023286">
    <property type="entry name" value="ABATE_dom_sf"/>
</dbReference>
<organism evidence="2 3">
    <name type="scientific">Salinarimonas soli</name>
    <dbReference type="NCBI Taxonomy" id="1638099"/>
    <lineage>
        <taxon>Bacteria</taxon>
        <taxon>Pseudomonadati</taxon>
        <taxon>Pseudomonadota</taxon>
        <taxon>Alphaproteobacteria</taxon>
        <taxon>Hyphomicrobiales</taxon>
        <taxon>Salinarimonadaceae</taxon>
        <taxon>Salinarimonas</taxon>
    </lineage>
</organism>
<sequence>MAALHTDDPSRAGSLSLVGQALALDFANTASGRGGAHGLDHMRAPEHVVDWAEHAGVVDGPTAAALRERIAAEHRCVAGLLPDALSLREAIHRAVAALAAGQGPDPADLAHLKTACARAIAAAELAPGAGDFRWTWPTDPPVAETVLGPIALSAVGILREGDLSRLKQCGGEHCGWVFFDLTKNRSRRWCDMAVCGNRTKARRHRQRQAFSADDPAS</sequence>
<dbReference type="InterPro" id="IPR010852">
    <property type="entry name" value="ABATE"/>
</dbReference>
<proteinExistence type="predicted"/>
<dbReference type="EMBL" id="VUOA01000028">
    <property type="protein sequence ID" value="KAA2236317.1"/>
    <property type="molecule type" value="Genomic_DNA"/>
</dbReference>
<dbReference type="PANTHER" id="PTHR35525">
    <property type="entry name" value="BLL6575 PROTEIN"/>
    <property type="match status" value="1"/>
</dbReference>
<comment type="caution">
    <text evidence="2">The sequence shown here is derived from an EMBL/GenBank/DDBJ whole genome shotgun (WGS) entry which is preliminary data.</text>
</comment>
<gene>
    <name evidence="2" type="ORF">F0L46_16585</name>
</gene>
<dbReference type="OrthoDB" id="9808437at2"/>
<dbReference type="Pfam" id="PF11706">
    <property type="entry name" value="zf-CGNR"/>
    <property type="match status" value="1"/>
</dbReference>
<evidence type="ECO:0000313" key="3">
    <source>
        <dbReference type="Proteomes" id="UP000323142"/>
    </source>
</evidence>
<feature type="domain" description="Zinc finger CGNR" evidence="1">
    <location>
        <begin position="165"/>
        <end position="208"/>
    </location>
</feature>
<dbReference type="Proteomes" id="UP000323142">
    <property type="component" value="Unassembled WGS sequence"/>
</dbReference>
<dbReference type="SUPFAM" id="SSF160904">
    <property type="entry name" value="Jann2411-like"/>
    <property type="match status" value="1"/>
</dbReference>
<evidence type="ECO:0000313" key="2">
    <source>
        <dbReference type="EMBL" id="KAA2236317.1"/>
    </source>
</evidence>
<keyword evidence="3" id="KW-1185">Reference proteome</keyword>
<reference evidence="2 3" key="1">
    <citation type="submission" date="2019-09" db="EMBL/GenBank/DDBJ databases">
        <title>Salinarimonas rosea gen. nov., sp. nov., a new member of the a-2 subgroup of the Proteobacteria.</title>
        <authorList>
            <person name="Liu J."/>
        </authorList>
    </citation>
    <scope>NUCLEOTIDE SEQUENCE [LARGE SCALE GENOMIC DNA]</scope>
    <source>
        <strain evidence="2 3">BN140002</strain>
    </source>
</reference>
<dbReference type="Gene3D" id="1.10.3300.10">
    <property type="entry name" value="Jann2411-like domain"/>
    <property type="match status" value="1"/>
</dbReference>
<accession>A0A5B2VDW8</accession>
<protein>
    <recommendedName>
        <fullName evidence="1">Zinc finger CGNR domain-containing protein</fullName>
    </recommendedName>
</protein>
<reference evidence="2 3" key="2">
    <citation type="submission" date="2019-09" db="EMBL/GenBank/DDBJ databases">
        <authorList>
            <person name="Jin C."/>
        </authorList>
    </citation>
    <scope>NUCLEOTIDE SEQUENCE [LARGE SCALE GENOMIC DNA]</scope>
    <source>
        <strain evidence="2 3">BN140002</strain>
    </source>
</reference>
<dbReference type="Pfam" id="PF07336">
    <property type="entry name" value="ABATE"/>
    <property type="match status" value="1"/>
</dbReference>
<dbReference type="PANTHER" id="PTHR35525:SF3">
    <property type="entry name" value="BLL6575 PROTEIN"/>
    <property type="match status" value="1"/>
</dbReference>
<dbReference type="RefSeq" id="WP_149819516.1">
    <property type="nucleotide sequence ID" value="NZ_VUOA01000028.1"/>
</dbReference>
<dbReference type="InterPro" id="IPR021005">
    <property type="entry name" value="Znf_CGNR"/>
</dbReference>
<dbReference type="AlphaFoldDB" id="A0A5B2VDW8"/>
<name>A0A5B2VDW8_9HYPH</name>
<evidence type="ECO:0000259" key="1">
    <source>
        <dbReference type="Pfam" id="PF11706"/>
    </source>
</evidence>